<dbReference type="Proteomes" id="UP000249557">
    <property type="component" value="Unassembled WGS sequence"/>
</dbReference>
<feature type="binding site" evidence="7">
    <location>
        <position position="127"/>
    </location>
    <ligand>
        <name>Fe cation</name>
        <dbReference type="ChEBI" id="CHEBI:24875"/>
        <label>1</label>
    </ligand>
</feature>
<dbReference type="NCBIfam" id="TIGR00754">
    <property type="entry name" value="bfr"/>
    <property type="match status" value="1"/>
</dbReference>
<feature type="binding site" evidence="7">
    <location>
        <position position="51"/>
    </location>
    <ligand>
        <name>Fe cation</name>
        <dbReference type="ChEBI" id="CHEBI:24875"/>
        <label>1</label>
    </ligand>
</feature>
<dbReference type="GO" id="GO:0004322">
    <property type="term" value="F:ferroxidase activity"/>
    <property type="evidence" value="ECO:0007669"/>
    <property type="project" value="UniProtKB-EC"/>
</dbReference>
<evidence type="ECO:0000313" key="11">
    <source>
        <dbReference type="Proteomes" id="UP000249557"/>
    </source>
</evidence>
<dbReference type="InterPro" id="IPR009040">
    <property type="entry name" value="Ferritin-like_diiron"/>
</dbReference>
<evidence type="ECO:0000256" key="1">
    <source>
        <dbReference type="ARBA" id="ARBA00008093"/>
    </source>
</evidence>
<dbReference type="InterPro" id="IPR002024">
    <property type="entry name" value="Bacterioferritin"/>
</dbReference>
<dbReference type="InterPro" id="IPR008331">
    <property type="entry name" value="Ferritin_DPS_dom"/>
</dbReference>
<keyword evidence="3 8" id="KW-0349">Heme</keyword>
<dbReference type="SUPFAM" id="SSF47240">
    <property type="entry name" value="Ferritin-like"/>
    <property type="match status" value="1"/>
</dbReference>
<evidence type="ECO:0000256" key="7">
    <source>
        <dbReference type="PIRSR" id="PIRSR002560-1"/>
    </source>
</evidence>
<dbReference type="EC" id="1.16.3.1" evidence="6"/>
<dbReference type="PROSITE" id="PS50905">
    <property type="entry name" value="FERRITIN_LIKE"/>
    <property type="match status" value="1"/>
</dbReference>
<dbReference type="GO" id="GO:0008199">
    <property type="term" value="F:ferric iron binding"/>
    <property type="evidence" value="ECO:0007669"/>
    <property type="project" value="InterPro"/>
</dbReference>
<feature type="binding site" evidence="7">
    <location>
        <position position="130"/>
    </location>
    <ligand>
        <name>Fe cation</name>
        <dbReference type="ChEBI" id="CHEBI:24875"/>
        <label>2</label>
    </ligand>
</feature>
<dbReference type="InterPro" id="IPR012347">
    <property type="entry name" value="Ferritin-like"/>
</dbReference>
<dbReference type="EMBL" id="QFNK01000029">
    <property type="protein sequence ID" value="PZO88083.1"/>
    <property type="molecule type" value="Genomic_DNA"/>
</dbReference>
<dbReference type="CDD" id="cd00907">
    <property type="entry name" value="Bacterioferritin"/>
    <property type="match status" value="1"/>
</dbReference>
<sequence length="162" mass="18632">MKGNPQVLKRLNLALKGELTAINQYFLHARMLDDWGVTKMGKHEYKESIEEMQHADLIIKRILLLGGLPNLQDLGKLYIGENVKEVIECDLKLEREGIENYRAGIKDCEEANDYVTRDLFIKILTDEEGHEDFLETQLKLIEQMGVENYIQLNADATPEQDA</sequence>
<keyword evidence="5 6" id="KW-0408">Iron</keyword>
<evidence type="ECO:0000256" key="5">
    <source>
        <dbReference type="ARBA" id="ARBA00023004"/>
    </source>
</evidence>
<reference evidence="10 11" key="1">
    <citation type="submission" date="2017-08" db="EMBL/GenBank/DDBJ databases">
        <title>Infants hospitalized years apart are colonized by the same room-sourced microbial strains.</title>
        <authorList>
            <person name="Brooks B."/>
            <person name="Olm M.R."/>
            <person name="Firek B.A."/>
            <person name="Baker R."/>
            <person name="Thomas B.C."/>
            <person name="Morowitz M.J."/>
            <person name="Banfield J.F."/>
        </authorList>
    </citation>
    <scope>NUCLEOTIDE SEQUENCE [LARGE SCALE GENOMIC DNA]</scope>
    <source>
        <strain evidence="10">S2_018_000_R2_104</strain>
    </source>
</reference>
<keyword evidence="2 6" id="KW-0409">Iron storage</keyword>
<dbReference type="GO" id="GO:0020037">
    <property type="term" value="F:heme binding"/>
    <property type="evidence" value="ECO:0007669"/>
    <property type="project" value="TreeGrafter"/>
</dbReference>
<keyword evidence="4 6" id="KW-0479">Metal-binding</keyword>
<dbReference type="PIRSF" id="PIRSF002560">
    <property type="entry name" value="Bacterioferritin"/>
    <property type="match status" value="1"/>
</dbReference>
<dbReference type="GO" id="GO:0006879">
    <property type="term" value="P:intracellular iron ion homeostasis"/>
    <property type="evidence" value="ECO:0007669"/>
    <property type="project" value="UniProtKB-KW"/>
</dbReference>
<evidence type="ECO:0000256" key="8">
    <source>
        <dbReference type="RuleBase" id="RU000623"/>
    </source>
</evidence>
<dbReference type="PANTHER" id="PTHR30295:SF0">
    <property type="entry name" value="BACTERIOFERRITIN"/>
    <property type="match status" value="1"/>
</dbReference>
<comment type="similarity">
    <text evidence="1 6 8">Belongs to the bacterioferritin family.</text>
</comment>
<dbReference type="GO" id="GO:0005829">
    <property type="term" value="C:cytosol"/>
    <property type="evidence" value="ECO:0007669"/>
    <property type="project" value="TreeGrafter"/>
</dbReference>
<evidence type="ECO:0000313" key="10">
    <source>
        <dbReference type="EMBL" id="PZO88083.1"/>
    </source>
</evidence>
<evidence type="ECO:0000259" key="9">
    <source>
        <dbReference type="PROSITE" id="PS50905"/>
    </source>
</evidence>
<dbReference type="PROSITE" id="PS00549">
    <property type="entry name" value="BACTERIOFERRITIN"/>
    <property type="match status" value="1"/>
</dbReference>
<proteinExistence type="inferred from homology"/>
<gene>
    <name evidence="10" type="primary">bfr</name>
    <name evidence="10" type="ORF">DI626_02580</name>
</gene>
<evidence type="ECO:0000256" key="2">
    <source>
        <dbReference type="ARBA" id="ARBA00022434"/>
    </source>
</evidence>
<evidence type="ECO:0000256" key="4">
    <source>
        <dbReference type="ARBA" id="ARBA00022723"/>
    </source>
</evidence>
<comment type="function">
    <text evidence="6">Iron-storage protein, whose ferroxidase center binds Fe(2+), oxidizes it using dioxygen to Fe(3+), and participates in the subsequent Fe(3+) oxide mineral core formation within the central cavity of the BFR protein shell.</text>
</comment>
<feature type="binding site" evidence="7">
    <location>
        <position position="18"/>
    </location>
    <ligand>
        <name>Fe cation</name>
        <dbReference type="ChEBI" id="CHEBI:24875"/>
        <label>1</label>
    </ligand>
</feature>
<dbReference type="Pfam" id="PF00210">
    <property type="entry name" value="Ferritin"/>
    <property type="match status" value="1"/>
</dbReference>
<dbReference type="PANTHER" id="PTHR30295">
    <property type="entry name" value="BACTERIOFERRITIN"/>
    <property type="match status" value="1"/>
</dbReference>
<accession>A0A2W5A0K5</accession>
<name>A0A2W5A0K5_9BACT</name>
<comment type="caution">
    <text evidence="10">The sequence shown here is derived from an EMBL/GenBank/DDBJ whole genome shotgun (WGS) entry which is preliminary data.</text>
</comment>
<feature type="binding site" evidence="7">
    <location>
        <position position="127"/>
    </location>
    <ligand>
        <name>Fe cation</name>
        <dbReference type="ChEBI" id="CHEBI:24875"/>
        <label>2</label>
    </ligand>
</feature>
<dbReference type="Gene3D" id="1.20.1260.10">
    <property type="match status" value="1"/>
</dbReference>
<feature type="binding site" evidence="7">
    <location>
        <position position="94"/>
    </location>
    <ligand>
        <name>Fe cation</name>
        <dbReference type="ChEBI" id="CHEBI:24875"/>
        <label>2</label>
    </ligand>
</feature>
<dbReference type="GO" id="GO:0140315">
    <property type="term" value="F:iron ion sequestering activity"/>
    <property type="evidence" value="ECO:0007669"/>
    <property type="project" value="UniProtKB-ARBA"/>
</dbReference>
<dbReference type="GO" id="GO:0006826">
    <property type="term" value="P:iron ion transport"/>
    <property type="evidence" value="ECO:0007669"/>
    <property type="project" value="InterPro"/>
</dbReference>
<dbReference type="FunFam" id="1.20.1260.10:FF:000005">
    <property type="entry name" value="Bacterioferritin"/>
    <property type="match status" value="1"/>
</dbReference>
<evidence type="ECO:0000256" key="3">
    <source>
        <dbReference type="ARBA" id="ARBA00022617"/>
    </source>
</evidence>
<evidence type="ECO:0000256" key="6">
    <source>
        <dbReference type="PIRNR" id="PIRNR002560"/>
    </source>
</evidence>
<feature type="binding site" description="axial binding residue" evidence="7">
    <location>
        <position position="52"/>
    </location>
    <ligand>
        <name>heme b</name>
        <dbReference type="ChEBI" id="CHEBI:60344"/>
        <note>ligand shared between dimeric partners</note>
    </ligand>
    <ligandPart>
        <name>Fe</name>
        <dbReference type="ChEBI" id="CHEBI:18248"/>
    </ligandPart>
</feature>
<dbReference type="PRINTS" id="PR00601">
    <property type="entry name" value="BACFERRITIN"/>
</dbReference>
<feature type="domain" description="Ferritin-like diiron" evidence="9">
    <location>
        <begin position="1"/>
        <end position="145"/>
    </location>
</feature>
<dbReference type="InterPro" id="IPR009078">
    <property type="entry name" value="Ferritin-like_SF"/>
</dbReference>
<feature type="binding site" evidence="7">
    <location>
        <position position="54"/>
    </location>
    <ligand>
        <name>Fe cation</name>
        <dbReference type="ChEBI" id="CHEBI:24875"/>
        <label>1</label>
    </ligand>
</feature>
<dbReference type="AlphaFoldDB" id="A0A2W5A0K5"/>
<organism evidence="10 11">
    <name type="scientific">Micavibrio aeruginosavorus</name>
    <dbReference type="NCBI Taxonomy" id="349221"/>
    <lineage>
        <taxon>Bacteria</taxon>
        <taxon>Pseudomonadati</taxon>
        <taxon>Bdellovibrionota</taxon>
        <taxon>Bdellovibrionia</taxon>
        <taxon>Bdellovibrionales</taxon>
        <taxon>Pseudobdellovibrionaceae</taxon>
        <taxon>Micavibrio</taxon>
    </lineage>
</organism>
<feature type="binding site" evidence="7">
    <location>
        <position position="51"/>
    </location>
    <ligand>
        <name>Fe cation</name>
        <dbReference type="ChEBI" id="CHEBI:24875"/>
        <label>2</label>
    </ligand>
</feature>
<feature type="binding site" evidence="7">
    <location>
        <position position="50"/>
    </location>
    <ligand>
        <name>Fe cation</name>
        <dbReference type="ChEBI" id="CHEBI:24875"/>
        <label>3</label>
    </ligand>
</feature>
<comment type="catalytic activity">
    <reaction evidence="6">
        <text>4 Fe(2+) + O2 + 4 H(+) = 4 Fe(3+) + 2 H2O</text>
        <dbReference type="Rhea" id="RHEA:11148"/>
        <dbReference type="ChEBI" id="CHEBI:15377"/>
        <dbReference type="ChEBI" id="CHEBI:15378"/>
        <dbReference type="ChEBI" id="CHEBI:15379"/>
        <dbReference type="ChEBI" id="CHEBI:29033"/>
        <dbReference type="ChEBI" id="CHEBI:29034"/>
        <dbReference type="EC" id="1.16.3.1"/>
    </reaction>
</comment>
<protein>
    <recommendedName>
        <fullName evidence="6 8">Bacterioferritin</fullName>
        <ecNumber evidence="6">1.16.3.1</ecNumber>
    </recommendedName>
</protein>